<gene>
    <name evidence="1" type="ORF">A2531_03250</name>
</gene>
<organism evidence="1 2">
    <name type="scientific">Candidatus Falkowbacteria bacterium RIFOXYD2_FULL_34_120</name>
    <dbReference type="NCBI Taxonomy" id="1798007"/>
    <lineage>
        <taxon>Bacteria</taxon>
        <taxon>Candidatus Falkowiibacteriota</taxon>
    </lineage>
</organism>
<evidence type="ECO:0000313" key="1">
    <source>
        <dbReference type="EMBL" id="OGF41074.1"/>
    </source>
</evidence>
<comment type="caution">
    <text evidence="1">The sequence shown here is derived from an EMBL/GenBank/DDBJ whole genome shotgun (WGS) entry which is preliminary data.</text>
</comment>
<protein>
    <submittedName>
        <fullName evidence="1">Uncharacterized protein</fullName>
    </submittedName>
</protein>
<sequence>MIMENKTALQIDDRNISEEEAGFYRYEKVLEFVKKLGQALEKKDLNKIIEVFQDRIAIRSMMILRGKYDQYLQLIVDSFILLLQKHDIELIKKDLQRLIEFLHENNISEFIIHEILSVAFHVRNEGLFNKLEKMIDEQKNIFHKEKVYYWLLHSRASWYEVFKKDHKKAIEFNLRVVFAMKNIDRVLYLKAKFGLTYNKELMPKQKIKDFLYFSEEFLKENNLHDAFRGEVEAGRAYLALARQQGLKNDAFDTLEQAKNIILKSLRVSKEINYPNLEIIASEMMADIYKERIKKVQAYLKVKSRDDFIINIIKRTKDDERKMSSFLKKAGIARKKYNYQTVFTEKYKKEYYKHIT</sequence>
<dbReference type="Proteomes" id="UP000177579">
    <property type="component" value="Unassembled WGS sequence"/>
</dbReference>
<accession>A0A1F5TQN6</accession>
<dbReference type="EMBL" id="MFGO01000014">
    <property type="protein sequence ID" value="OGF41074.1"/>
    <property type="molecule type" value="Genomic_DNA"/>
</dbReference>
<proteinExistence type="predicted"/>
<name>A0A1F5TQN6_9BACT</name>
<dbReference type="AlphaFoldDB" id="A0A1F5TQN6"/>
<evidence type="ECO:0000313" key="2">
    <source>
        <dbReference type="Proteomes" id="UP000177579"/>
    </source>
</evidence>
<reference evidence="1 2" key="1">
    <citation type="journal article" date="2016" name="Nat. Commun.">
        <title>Thousands of microbial genomes shed light on interconnected biogeochemical processes in an aquifer system.</title>
        <authorList>
            <person name="Anantharaman K."/>
            <person name="Brown C.T."/>
            <person name="Hug L.A."/>
            <person name="Sharon I."/>
            <person name="Castelle C.J."/>
            <person name="Probst A.J."/>
            <person name="Thomas B.C."/>
            <person name="Singh A."/>
            <person name="Wilkins M.J."/>
            <person name="Karaoz U."/>
            <person name="Brodie E.L."/>
            <person name="Williams K.H."/>
            <person name="Hubbard S.S."/>
            <person name="Banfield J.F."/>
        </authorList>
    </citation>
    <scope>NUCLEOTIDE SEQUENCE [LARGE SCALE GENOMIC DNA]</scope>
</reference>